<organism evidence="6 7">
    <name type="scientific">Solihabitans fulvus</name>
    <dbReference type="NCBI Taxonomy" id="1892852"/>
    <lineage>
        <taxon>Bacteria</taxon>
        <taxon>Bacillati</taxon>
        <taxon>Actinomycetota</taxon>
        <taxon>Actinomycetes</taxon>
        <taxon>Pseudonocardiales</taxon>
        <taxon>Pseudonocardiaceae</taxon>
        <taxon>Solihabitans</taxon>
    </lineage>
</organism>
<dbReference type="InterPro" id="IPR008920">
    <property type="entry name" value="TF_FadR/GntR_C"/>
</dbReference>
<dbReference type="OrthoDB" id="5243844at2"/>
<dbReference type="PANTHER" id="PTHR43537">
    <property type="entry name" value="TRANSCRIPTIONAL REGULATOR, GNTR FAMILY"/>
    <property type="match status" value="1"/>
</dbReference>
<dbReference type="SMART" id="SM00895">
    <property type="entry name" value="FCD"/>
    <property type="match status" value="1"/>
</dbReference>
<keyword evidence="1" id="KW-0805">Transcription regulation</keyword>
<dbReference type="SMART" id="SM00345">
    <property type="entry name" value="HTH_GNTR"/>
    <property type="match status" value="1"/>
</dbReference>
<sequence length="235" mass="26646">MTTARPDDWLTSLAGDRPDLGRSSTAERVAEVLRTRVLEGDLAPGLRLSEEAIGGALRVSRNTLREAFRLLTHERLLVHEYSRGVFVRVPTAQDVTDLYRARRIIECGALRRWPHASNVAHAALADAVRESEEAAARDQWPQVGTANLKFHRAMAGLAGSPRVDEAVGRLLAELRLVFHVMGEHREFYEAYVPWRRQIIDLLERNELDEAERTLREYFDAAERQLVDAFARLPTT</sequence>
<proteinExistence type="predicted"/>
<dbReference type="PANTHER" id="PTHR43537:SF45">
    <property type="entry name" value="GNTR FAMILY REGULATORY PROTEIN"/>
    <property type="match status" value="1"/>
</dbReference>
<evidence type="ECO:0000256" key="2">
    <source>
        <dbReference type="ARBA" id="ARBA00023125"/>
    </source>
</evidence>
<evidence type="ECO:0000256" key="3">
    <source>
        <dbReference type="ARBA" id="ARBA00023163"/>
    </source>
</evidence>
<evidence type="ECO:0000256" key="1">
    <source>
        <dbReference type="ARBA" id="ARBA00023015"/>
    </source>
</evidence>
<reference evidence="6 7" key="1">
    <citation type="submission" date="2019-09" db="EMBL/GenBank/DDBJ databases">
        <title>Goodfellowia gen. nov., a new genus of the Pseudonocardineae related to Actinoalloteichus, containing Goodfellowia coeruleoviolacea gen. nov., comb. nov. gen. nov., comb. nov.</title>
        <authorList>
            <person name="Labeda D."/>
        </authorList>
    </citation>
    <scope>NUCLEOTIDE SEQUENCE [LARGE SCALE GENOMIC DNA]</scope>
    <source>
        <strain evidence="6 7">AN110305</strain>
    </source>
</reference>
<comment type="caution">
    <text evidence="6">The sequence shown here is derived from an EMBL/GenBank/DDBJ whole genome shotgun (WGS) entry which is preliminary data.</text>
</comment>
<evidence type="ECO:0000259" key="5">
    <source>
        <dbReference type="PROSITE" id="PS50949"/>
    </source>
</evidence>
<dbReference type="Pfam" id="PF07729">
    <property type="entry name" value="FCD"/>
    <property type="match status" value="1"/>
</dbReference>
<dbReference type="Proteomes" id="UP000323454">
    <property type="component" value="Unassembled WGS sequence"/>
</dbReference>
<dbReference type="PROSITE" id="PS50949">
    <property type="entry name" value="HTH_GNTR"/>
    <property type="match status" value="1"/>
</dbReference>
<dbReference type="Pfam" id="PF00392">
    <property type="entry name" value="GntR"/>
    <property type="match status" value="1"/>
</dbReference>
<dbReference type="AlphaFoldDB" id="A0A5B2XL44"/>
<feature type="domain" description="HTH gntR-type" evidence="5">
    <location>
        <begin position="23"/>
        <end position="90"/>
    </location>
</feature>
<feature type="region of interest" description="Disordered" evidence="4">
    <location>
        <begin position="1"/>
        <end position="22"/>
    </location>
</feature>
<protein>
    <submittedName>
        <fullName evidence="6">GntR family transcriptional regulator</fullName>
    </submittedName>
</protein>
<reference evidence="6 7" key="2">
    <citation type="submission" date="2019-09" db="EMBL/GenBank/DDBJ databases">
        <authorList>
            <person name="Jin C."/>
        </authorList>
    </citation>
    <scope>NUCLEOTIDE SEQUENCE [LARGE SCALE GENOMIC DNA]</scope>
    <source>
        <strain evidence="6 7">AN110305</strain>
    </source>
</reference>
<gene>
    <name evidence="6" type="ORF">F0L68_09995</name>
</gene>
<dbReference type="Gene3D" id="1.10.10.10">
    <property type="entry name" value="Winged helix-like DNA-binding domain superfamily/Winged helix DNA-binding domain"/>
    <property type="match status" value="1"/>
</dbReference>
<keyword evidence="7" id="KW-1185">Reference proteome</keyword>
<dbReference type="SUPFAM" id="SSF46785">
    <property type="entry name" value="Winged helix' DNA-binding domain"/>
    <property type="match status" value="1"/>
</dbReference>
<dbReference type="Gene3D" id="1.20.120.530">
    <property type="entry name" value="GntR ligand-binding domain-like"/>
    <property type="match status" value="1"/>
</dbReference>
<accession>A0A5B2XL44</accession>
<dbReference type="InterPro" id="IPR036388">
    <property type="entry name" value="WH-like_DNA-bd_sf"/>
</dbReference>
<dbReference type="GO" id="GO:0003677">
    <property type="term" value="F:DNA binding"/>
    <property type="evidence" value="ECO:0007669"/>
    <property type="project" value="UniProtKB-KW"/>
</dbReference>
<evidence type="ECO:0000256" key="4">
    <source>
        <dbReference type="SAM" id="MobiDB-lite"/>
    </source>
</evidence>
<evidence type="ECO:0000313" key="7">
    <source>
        <dbReference type="Proteomes" id="UP000323454"/>
    </source>
</evidence>
<dbReference type="GO" id="GO:0003700">
    <property type="term" value="F:DNA-binding transcription factor activity"/>
    <property type="evidence" value="ECO:0007669"/>
    <property type="project" value="InterPro"/>
</dbReference>
<evidence type="ECO:0000313" key="6">
    <source>
        <dbReference type="EMBL" id="KAA2263482.1"/>
    </source>
</evidence>
<name>A0A5B2XL44_9PSEU</name>
<dbReference type="InterPro" id="IPR000524">
    <property type="entry name" value="Tscrpt_reg_HTH_GntR"/>
</dbReference>
<keyword evidence="2" id="KW-0238">DNA-binding</keyword>
<dbReference type="InterPro" id="IPR011711">
    <property type="entry name" value="GntR_C"/>
</dbReference>
<keyword evidence="3" id="KW-0804">Transcription</keyword>
<dbReference type="EMBL" id="VUOB01000016">
    <property type="protein sequence ID" value="KAA2263482.1"/>
    <property type="molecule type" value="Genomic_DNA"/>
</dbReference>
<dbReference type="RefSeq" id="WP_149849214.1">
    <property type="nucleotide sequence ID" value="NZ_VUOB01000016.1"/>
</dbReference>
<dbReference type="InterPro" id="IPR036390">
    <property type="entry name" value="WH_DNA-bd_sf"/>
</dbReference>
<dbReference type="SUPFAM" id="SSF48008">
    <property type="entry name" value="GntR ligand-binding domain-like"/>
    <property type="match status" value="1"/>
</dbReference>